<proteinExistence type="inferred from homology"/>
<sequence length="244" mass="26063">MPGTLIAASLGPGDPGLVTRAAWSALERARCWAWPITGDGASYALSIVARGGLEPPPDGLALHFPMTRDPETLALHWAAAAEQVLARLHDGEDVVFLVEGDASTFSTFGHLARAVQALDPAIAVRVIPGVPSYHSAAAAAGAVLVDGEEPLAVYSAPEAMKELDALLERFDALVLLKVRPVLDPLIEVLTERSLLDRAVFVERVGTPEERILHDIASLRGTRVHYLSLILIRQDRRRGLGVGPS</sequence>
<dbReference type="InterPro" id="IPR006364">
    <property type="entry name" value="CobI/CbiL/CobIJ_dom"/>
</dbReference>
<dbReference type="NCBIfam" id="TIGR01467">
    <property type="entry name" value="cobI_cbiL"/>
    <property type="match status" value="1"/>
</dbReference>
<dbReference type="Proteomes" id="UP000198816">
    <property type="component" value="Unassembled WGS sequence"/>
</dbReference>
<dbReference type="PANTHER" id="PTHR43467:SF2">
    <property type="entry name" value="COBALT-PRECORRIN-2 C(20)-METHYLTRANSFERASE"/>
    <property type="match status" value="1"/>
</dbReference>
<dbReference type="InterPro" id="IPR012382">
    <property type="entry name" value="CobI/CbiL"/>
</dbReference>
<keyword evidence="10" id="KW-1185">Reference proteome</keyword>
<dbReference type="STRING" id="1058.SAMN05421783_11865"/>
<protein>
    <submittedName>
        <fullName evidence="9">Precorrin-2 C20-methyltransferase /cobalt-factor II C20-methyltransferase</fullName>
    </submittedName>
</protein>
<keyword evidence="6" id="KW-0949">S-adenosyl-L-methionine</keyword>
<dbReference type="InterPro" id="IPR014776">
    <property type="entry name" value="4pyrrole_Mease_sub2"/>
</dbReference>
<evidence type="ECO:0000259" key="8">
    <source>
        <dbReference type="Pfam" id="PF00590"/>
    </source>
</evidence>
<evidence type="ECO:0000256" key="3">
    <source>
        <dbReference type="ARBA" id="ARBA00022573"/>
    </source>
</evidence>
<accession>A0A1H3A6B1</accession>
<dbReference type="GO" id="GO:0030788">
    <property type="term" value="F:precorrin-2 C20-methyltransferase activity"/>
    <property type="evidence" value="ECO:0007669"/>
    <property type="project" value="InterPro"/>
</dbReference>
<dbReference type="PANTHER" id="PTHR43467">
    <property type="entry name" value="COBALT-PRECORRIN-2 C(20)-METHYLTRANSFERASE"/>
    <property type="match status" value="1"/>
</dbReference>
<evidence type="ECO:0000256" key="1">
    <source>
        <dbReference type="ARBA" id="ARBA00004953"/>
    </source>
</evidence>
<feature type="domain" description="Tetrapyrrole methylase" evidence="8">
    <location>
        <begin position="5"/>
        <end position="213"/>
    </location>
</feature>
<comment type="pathway">
    <text evidence="1">Cofactor biosynthesis; adenosylcobalamin biosynthesis.</text>
</comment>
<dbReference type="GO" id="GO:0032259">
    <property type="term" value="P:methylation"/>
    <property type="evidence" value="ECO:0007669"/>
    <property type="project" value="UniProtKB-KW"/>
</dbReference>
<evidence type="ECO:0000313" key="9">
    <source>
        <dbReference type="EMBL" id="SDX24724.1"/>
    </source>
</evidence>
<name>A0A1H3A6B1_THIRO</name>
<dbReference type="SUPFAM" id="SSF53790">
    <property type="entry name" value="Tetrapyrrole methylase"/>
    <property type="match status" value="1"/>
</dbReference>
<gene>
    <name evidence="9" type="ORF">SAMN05421783_11865</name>
</gene>
<dbReference type="Pfam" id="PF00590">
    <property type="entry name" value="TP_methylase"/>
    <property type="match status" value="1"/>
</dbReference>
<comment type="similarity">
    <text evidence="2 7">Belongs to the precorrin methyltransferase family.</text>
</comment>
<dbReference type="InterPro" id="IPR014777">
    <property type="entry name" value="4pyrrole_Mease_sub1"/>
</dbReference>
<keyword evidence="3" id="KW-0169">Cobalamin biosynthesis</keyword>
<dbReference type="Gene3D" id="3.30.950.10">
    <property type="entry name" value="Methyltransferase, Cobalt-precorrin-4 Transmethylase, Domain 2"/>
    <property type="match status" value="1"/>
</dbReference>
<dbReference type="OrthoDB" id="9804789at2"/>
<dbReference type="EMBL" id="FNNZ01000018">
    <property type="protein sequence ID" value="SDX24724.1"/>
    <property type="molecule type" value="Genomic_DNA"/>
</dbReference>
<dbReference type="InterPro" id="IPR035996">
    <property type="entry name" value="4pyrrol_Methylase_sf"/>
</dbReference>
<dbReference type="AlphaFoldDB" id="A0A1H3A6B1"/>
<dbReference type="GO" id="GO:0009236">
    <property type="term" value="P:cobalamin biosynthetic process"/>
    <property type="evidence" value="ECO:0007669"/>
    <property type="project" value="UniProtKB-UniRule"/>
</dbReference>
<organism evidence="9 10">
    <name type="scientific">Thiocapsa roseopersicina</name>
    <dbReference type="NCBI Taxonomy" id="1058"/>
    <lineage>
        <taxon>Bacteria</taxon>
        <taxon>Pseudomonadati</taxon>
        <taxon>Pseudomonadota</taxon>
        <taxon>Gammaproteobacteria</taxon>
        <taxon>Chromatiales</taxon>
        <taxon>Chromatiaceae</taxon>
        <taxon>Thiocapsa</taxon>
    </lineage>
</organism>
<evidence type="ECO:0000256" key="7">
    <source>
        <dbReference type="PIRNR" id="PIRNR036427"/>
    </source>
</evidence>
<dbReference type="PIRSF" id="PIRSF036427">
    <property type="entry name" value="Precrrn-2_mtase"/>
    <property type="match status" value="1"/>
</dbReference>
<keyword evidence="5 9" id="KW-0808">Transferase</keyword>
<evidence type="ECO:0000256" key="5">
    <source>
        <dbReference type="ARBA" id="ARBA00022679"/>
    </source>
</evidence>
<dbReference type="UniPathway" id="UPA00148"/>
<dbReference type="CDD" id="cd11645">
    <property type="entry name" value="Precorrin_2_C20_MT"/>
    <property type="match status" value="1"/>
</dbReference>
<dbReference type="RefSeq" id="WP_093035107.1">
    <property type="nucleotide sequence ID" value="NZ_FNNZ01000018.1"/>
</dbReference>
<keyword evidence="4 9" id="KW-0489">Methyltransferase</keyword>
<evidence type="ECO:0000313" key="10">
    <source>
        <dbReference type="Proteomes" id="UP000198816"/>
    </source>
</evidence>
<dbReference type="InterPro" id="IPR000878">
    <property type="entry name" value="4pyrrol_Mease"/>
</dbReference>
<evidence type="ECO:0000256" key="6">
    <source>
        <dbReference type="ARBA" id="ARBA00022691"/>
    </source>
</evidence>
<dbReference type="Gene3D" id="3.40.1010.10">
    <property type="entry name" value="Cobalt-precorrin-4 Transmethylase, Domain 1"/>
    <property type="match status" value="1"/>
</dbReference>
<reference evidence="10" key="1">
    <citation type="submission" date="2016-10" db="EMBL/GenBank/DDBJ databases">
        <authorList>
            <person name="Varghese N."/>
            <person name="Submissions S."/>
        </authorList>
    </citation>
    <scope>NUCLEOTIDE SEQUENCE [LARGE SCALE GENOMIC DNA]</scope>
    <source>
        <strain evidence="10">DSM 217</strain>
    </source>
</reference>
<evidence type="ECO:0000256" key="4">
    <source>
        <dbReference type="ARBA" id="ARBA00022603"/>
    </source>
</evidence>
<evidence type="ECO:0000256" key="2">
    <source>
        <dbReference type="ARBA" id="ARBA00005879"/>
    </source>
</evidence>